<dbReference type="InterPro" id="IPR029149">
    <property type="entry name" value="Creatin/AminoP/Spt16_N"/>
</dbReference>
<accession>A0AAQ1HP38</accession>
<dbReference type="SUPFAM" id="SSF55920">
    <property type="entry name" value="Creatinase/aminopeptidase"/>
    <property type="match status" value="1"/>
</dbReference>
<evidence type="ECO:0000259" key="1">
    <source>
        <dbReference type="Pfam" id="PF00557"/>
    </source>
</evidence>
<sequence length="431" mass="48384">MLANRFFGRAGAGRIREQARSYKSPRDTTHPEDFRMPEIVVNLPFAREEYAQRLAKVRASMQQRGIELLLVSDPSNMAWLTGYDGWSFYVHQCVLLALDGEPVWFGRGQDANGARRTVFMQADNIVGYPDHYVQSTERHPMDYLAREVIAARGWEALAIGVEMDNYYFSAAAFRSLQAHLPQARFVDATALVNWQRAVKSPREIEYMRIAARIVEKMHAHILERIEPGMRKNELVAEIYSTGILGADGHGGDYPAIVPLLPTGADASAPHLTWDDTPFQRGAGTFFEIAGCYKRYHCPLSRTVYLGKPPQHFLDAEKAVVEGIAAGLEAAKPGNTTGDIARAFFGVLQKFGIHKDSRCGYPIGISYPPDWGERTMSLRPSDESVLQPGMTFHFMPGLWMDDWGLEITESILITDGGVQTFCDYPRQLFVKE</sequence>
<dbReference type="InterPro" id="IPR000587">
    <property type="entry name" value="Creatinase_N"/>
</dbReference>
<evidence type="ECO:0000259" key="2">
    <source>
        <dbReference type="Pfam" id="PF01321"/>
    </source>
</evidence>
<keyword evidence="4" id="KW-1185">Reference proteome</keyword>
<dbReference type="EMBL" id="FOLS01000014">
    <property type="protein sequence ID" value="SFD00682.1"/>
    <property type="molecule type" value="Genomic_DNA"/>
</dbReference>
<comment type="caution">
    <text evidence="3">The sequence shown here is derived from an EMBL/GenBank/DDBJ whole genome shotgun (WGS) entry which is preliminary data.</text>
</comment>
<proteinExistence type="predicted"/>
<dbReference type="InterPro" id="IPR000994">
    <property type="entry name" value="Pept_M24"/>
</dbReference>
<dbReference type="Gene3D" id="3.40.350.10">
    <property type="entry name" value="Creatinase/prolidase N-terminal domain"/>
    <property type="match status" value="1"/>
</dbReference>
<dbReference type="Pfam" id="PF00557">
    <property type="entry name" value="Peptidase_M24"/>
    <property type="match status" value="1"/>
</dbReference>
<protein>
    <submittedName>
        <fullName evidence="3">Ectoine hydrolase</fullName>
    </submittedName>
</protein>
<keyword evidence="3" id="KW-0378">Hydrolase</keyword>
<dbReference type="SUPFAM" id="SSF53092">
    <property type="entry name" value="Creatinase/prolidase N-terminal domain"/>
    <property type="match status" value="1"/>
</dbReference>
<name>A0AAQ1HP38_9PSED</name>
<dbReference type="CDD" id="cd01066">
    <property type="entry name" value="APP_MetAP"/>
    <property type="match status" value="1"/>
</dbReference>
<feature type="domain" description="Peptidase M24" evidence="1">
    <location>
        <begin position="205"/>
        <end position="414"/>
    </location>
</feature>
<evidence type="ECO:0000313" key="4">
    <source>
        <dbReference type="Proteomes" id="UP000183385"/>
    </source>
</evidence>
<dbReference type="InterPro" id="IPR014335">
    <property type="entry name" value="Ectoine_EutD"/>
</dbReference>
<evidence type="ECO:0000313" key="3">
    <source>
        <dbReference type="EMBL" id="SFD00682.1"/>
    </source>
</evidence>
<dbReference type="GO" id="GO:0016787">
    <property type="term" value="F:hydrolase activity"/>
    <property type="evidence" value="ECO:0007669"/>
    <property type="project" value="UniProtKB-KW"/>
</dbReference>
<gene>
    <name evidence="3" type="ORF">SAMN05216577_11490</name>
</gene>
<reference evidence="3 4" key="1">
    <citation type="submission" date="2016-10" db="EMBL/GenBank/DDBJ databases">
        <authorList>
            <person name="Varghese N."/>
            <person name="Submissions S."/>
        </authorList>
    </citation>
    <scope>NUCLEOTIDE SEQUENCE [LARGE SCALE GENOMIC DNA]</scope>
    <source>
        <strain evidence="3 4">LMG 18378</strain>
    </source>
</reference>
<dbReference type="AlphaFoldDB" id="A0AAQ1HP38"/>
<dbReference type="NCBIfam" id="TIGR02993">
    <property type="entry name" value="ectoine_eutD"/>
    <property type="match status" value="1"/>
</dbReference>
<dbReference type="PANTHER" id="PTHR46112:SF2">
    <property type="entry name" value="XAA-PRO AMINOPEPTIDASE P-RELATED"/>
    <property type="match status" value="1"/>
</dbReference>
<dbReference type="Pfam" id="PF01321">
    <property type="entry name" value="Creatinase_N"/>
    <property type="match status" value="1"/>
</dbReference>
<organism evidence="3 4">
    <name type="scientific">Pseudomonas citronellolis</name>
    <dbReference type="NCBI Taxonomy" id="53408"/>
    <lineage>
        <taxon>Bacteria</taxon>
        <taxon>Pseudomonadati</taxon>
        <taxon>Pseudomonadota</taxon>
        <taxon>Gammaproteobacteria</taxon>
        <taxon>Pseudomonadales</taxon>
        <taxon>Pseudomonadaceae</taxon>
        <taxon>Pseudomonas</taxon>
    </lineage>
</organism>
<dbReference type="InterPro" id="IPR036005">
    <property type="entry name" value="Creatinase/aminopeptidase-like"/>
</dbReference>
<dbReference type="PANTHER" id="PTHR46112">
    <property type="entry name" value="AMINOPEPTIDASE"/>
    <property type="match status" value="1"/>
</dbReference>
<dbReference type="InterPro" id="IPR050659">
    <property type="entry name" value="Peptidase_M24B"/>
</dbReference>
<feature type="domain" description="Creatinase N-terminal" evidence="2">
    <location>
        <begin position="53"/>
        <end position="198"/>
    </location>
</feature>
<dbReference type="Proteomes" id="UP000183385">
    <property type="component" value="Unassembled WGS sequence"/>
</dbReference>
<dbReference type="Gene3D" id="3.90.230.10">
    <property type="entry name" value="Creatinase/methionine aminopeptidase superfamily"/>
    <property type="match status" value="1"/>
</dbReference>